<protein>
    <submittedName>
        <fullName evidence="12">Cation diffusion facilitator family transporter</fullName>
    </submittedName>
</protein>
<comment type="caution">
    <text evidence="12">The sequence shown here is derived from an EMBL/GenBank/DDBJ whole genome shotgun (WGS) entry which is preliminary data.</text>
</comment>
<evidence type="ECO:0000313" key="12">
    <source>
        <dbReference type="EMBL" id="GAA3394848.1"/>
    </source>
</evidence>
<evidence type="ECO:0000256" key="1">
    <source>
        <dbReference type="ARBA" id="ARBA00004141"/>
    </source>
</evidence>
<feature type="region of interest" description="Disordered" evidence="8">
    <location>
        <begin position="1"/>
        <end position="27"/>
    </location>
</feature>
<evidence type="ECO:0000259" key="10">
    <source>
        <dbReference type="Pfam" id="PF01545"/>
    </source>
</evidence>
<evidence type="ECO:0000256" key="7">
    <source>
        <dbReference type="ARBA" id="ARBA00023136"/>
    </source>
</evidence>
<feature type="domain" description="Cation efflux protein cytoplasmic" evidence="11">
    <location>
        <begin position="231"/>
        <end position="305"/>
    </location>
</feature>
<feature type="transmembrane region" description="Helical" evidence="9">
    <location>
        <begin position="137"/>
        <end position="157"/>
    </location>
</feature>
<reference evidence="13" key="1">
    <citation type="journal article" date="2019" name="Int. J. Syst. Evol. Microbiol.">
        <title>The Global Catalogue of Microorganisms (GCM) 10K type strain sequencing project: providing services to taxonomists for standard genome sequencing and annotation.</title>
        <authorList>
            <consortium name="The Broad Institute Genomics Platform"/>
            <consortium name="The Broad Institute Genome Sequencing Center for Infectious Disease"/>
            <person name="Wu L."/>
            <person name="Ma J."/>
        </authorList>
    </citation>
    <scope>NUCLEOTIDE SEQUENCE [LARGE SCALE GENOMIC DNA]</scope>
    <source>
        <strain evidence="13">JCM 9458</strain>
    </source>
</reference>
<dbReference type="PANTHER" id="PTHR11562">
    <property type="entry name" value="CATION EFFLUX PROTEIN/ ZINC TRANSPORTER"/>
    <property type="match status" value="1"/>
</dbReference>
<evidence type="ECO:0000256" key="6">
    <source>
        <dbReference type="ARBA" id="ARBA00023065"/>
    </source>
</evidence>
<evidence type="ECO:0000256" key="8">
    <source>
        <dbReference type="SAM" id="MobiDB-lite"/>
    </source>
</evidence>
<feature type="transmembrane region" description="Helical" evidence="9">
    <location>
        <begin position="178"/>
        <end position="196"/>
    </location>
</feature>
<keyword evidence="13" id="KW-1185">Reference proteome</keyword>
<evidence type="ECO:0000256" key="9">
    <source>
        <dbReference type="SAM" id="Phobius"/>
    </source>
</evidence>
<name>A0ABP6T8C6_9ACTN</name>
<gene>
    <name evidence="12" type="ORF">GCM10020369_65790</name>
</gene>
<sequence>MRDAGKHDHGADGHRAHSHGHGHSHPISPDADRRWLIAALTLILAFMAGEVVVGLVADSLALLSDAAHMLTDAAAIVLALIAMRLAARPAKGNFTYGFRRVEILSAQLNGATLWALAAVFVVEAIDRFRYPPDVEGGLVLVTAVIGIGVNALATWFLSRADRRSLNVEGAFQHLLNDLFAFIATAIAGAVVLLTGWARADAVATLLVALSMAYAGWGLLRDSWRVFLEAAPRGLDVAAIDNDLHAVEGVVDVHDLHVWEVTSGFPNLSAHLLLAPDQNCHTRREEIAALLADRYGIHHTTLQVDHVREPLIDPAELRSGGQRTDSATPH</sequence>
<dbReference type="EMBL" id="BAAAYN010000046">
    <property type="protein sequence ID" value="GAA3394848.1"/>
    <property type="molecule type" value="Genomic_DNA"/>
</dbReference>
<evidence type="ECO:0000313" key="13">
    <source>
        <dbReference type="Proteomes" id="UP001501676"/>
    </source>
</evidence>
<comment type="similarity">
    <text evidence="2">Belongs to the cation diffusion facilitator (CDF) transporter (TC 2.A.4) family. SLC30A subfamily.</text>
</comment>
<dbReference type="RefSeq" id="WP_345732159.1">
    <property type="nucleotide sequence ID" value="NZ_BAAAYN010000046.1"/>
</dbReference>
<keyword evidence="3" id="KW-0813">Transport</keyword>
<dbReference type="InterPro" id="IPR058533">
    <property type="entry name" value="Cation_efflux_TM"/>
</dbReference>
<dbReference type="Gene3D" id="1.20.1510.10">
    <property type="entry name" value="Cation efflux protein transmembrane domain"/>
    <property type="match status" value="1"/>
</dbReference>
<keyword evidence="6" id="KW-0406">Ion transport</keyword>
<proteinExistence type="inferred from homology"/>
<evidence type="ECO:0000256" key="5">
    <source>
        <dbReference type="ARBA" id="ARBA00022989"/>
    </source>
</evidence>
<dbReference type="SUPFAM" id="SSF160240">
    <property type="entry name" value="Cation efflux protein cytoplasmic domain-like"/>
    <property type="match status" value="1"/>
</dbReference>
<accession>A0ABP6T8C6</accession>
<dbReference type="PANTHER" id="PTHR11562:SF17">
    <property type="entry name" value="RE54080P-RELATED"/>
    <property type="match status" value="1"/>
</dbReference>
<dbReference type="Proteomes" id="UP001501676">
    <property type="component" value="Unassembled WGS sequence"/>
</dbReference>
<dbReference type="Pfam" id="PF01545">
    <property type="entry name" value="Cation_efflux"/>
    <property type="match status" value="1"/>
</dbReference>
<dbReference type="InterPro" id="IPR002524">
    <property type="entry name" value="Cation_efflux"/>
</dbReference>
<feature type="transmembrane region" description="Helical" evidence="9">
    <location>
        <begin position="202"/>
        <end position="219"/>
    </location>
</feature>
<feature type="domain" description="Cation efflux protein transmembrane" evidence="10">
    <location>
        <begin position="36"/>
        <end position="225"/>
    </location>
</feature>
<feature type="transmembrane region" description="Helical" evidence="9">
    <location>
        <begin position="35"/>
        <end position="57"/>
    </location>
</feature>
<evidence type="ECO:0000259" key="11">
    <source>
        <dbReference type="Pfam" id="PF16916"/>
    </source>
</evidence>
<keyword evidence="7 9" id="KW-0472">Membrane</keyword>
<feature type="transmembrane region" description="Helical" evidence="9">
    <location>
        <begin position="69"/>
        <end position="87"/>
    </location>
</feature>
<evidence type="ECO:0000256" key="4">
    <source>
        <dbReference type="ARBA" id="ARBA00022692"/>
    </source>
</evidence>
<feature type="compositionally biased region" description="Basic and acidic residues" evidence="8">
    <location>
        <begin position="1"/>
        <end position="15"/>
    </location>
</feature>
<dbReference type="SUPFAM" id="SSF161111">
    <property type="entry name" value="Cation efflux protein transmembrane domain-like"/>
    <property type="match status" value="1"/>
</dbReference>
<comment type="subcellular location">
    <subcellularLocation>
        <location evidence="1">Membrane</location>
        <topology evidence="1">Multi-pass membrane protein</topology>
    </subcellularLocation>
</comment>
<dbReference type="InterPro" id="IPR036837">
    <property type="entry name" value="Cation_efflux_CTD_sf"/>
</dbReference>
<feature type="transmembrane region" description="Helical" evidence="9">
    <location>
        <begin position="108"/>
        <end position="125"/>
    </location>
</feature>
<dbReference type="NCBIfam" id="TIGR01297">
    <property type="entry name" value="CDF"/>
    <property type="match status" value="1"/>
</dbReference>
<evidence type="ECO:0000256" key="3">
    <source>
        <dbReference type="ARBA" id="ARBA00022448"/>
    </source>
</evidence>
<organism evidence="12 13">
    <name type="scientific">Cryptosporangium minutisporangium</name>
    <dbReference type="NCBI Taxonomy" id="113569"/>
    <lineage>
        <taxon>Bacteria</taxon>
        <taxon>Bacillati</taxon>
        <taxon>Actinomycetota</taxon>
        <taxon>Actinomycetes</taxon>
        <taxon>Cryptosporangiales</taxon>
        <taxon>Cryptosporangiaceae</taxon>
        <taxon>Cryptosporangium</taxon>
    </lineage>
</organism>
<evidence type="ECO:0000256" key="2">
    <source>
        <dbReference type="ARBA" id="ARBA00008873"/>
    </source>
</evidence>
<dbReference type="InterPro" id="IPR027469">
    <property type="entry name" value="Cation_efflux_TMD_sf"/>
</dbReference>
<keyword evidence="4 9" id="KW-0812">Transmembrane</keyword>
<dbReference type="InterPro" id="IPR027470">
    <property type="entry name" value="Cation_efflux_CTD"/>
</dbReference>
<keyword evidence="5 9" id="KW-1133">Transmembrane helix</keyword>
<dbReference type="InterPro" id="IPR050681">
    <property type="entry name" value="CDF/SLC30A"/>
</dbReference>
<dbReference type="Pfam" id="PF16916">
    <property type="entry name" value="ZT_dimer"/>
    <property type="match status" value="1"/>
</dbReference>